<dbReference type="SUPFAM" id="SSF55874">
    <property type="entry name" value="ATPase domain of HSP90 chaperone/DNA topoisomerase II/histidine kinase"/>
    <property type="match status" value="1"/>
</dbReference>
<gene>
    <name evidence="4" type="ORF">LNKW23_23970</name>
</gene>
<organism evidence="4 5">
    <name type="scientific">Paralimibaculum aggregatum</name>
    <dbReference type="NCBI Taxonomy" id="3036245"/>
    <lineage>
        <taxon>Bacteria</taxon>
        <taxon>Pseudomonadati</taxon>
        <taxon>Pseudomonadota</taxon>
        <taxon>Alphaproteobacteria</taxon>
        <taxon>Rhodobacterales</taxon>
        <taxon>Paracoccaceae</taxon>
        <taxon>Paralimibaculum</taxon>
    </lineage>
</organism>
<reference evidence="4 5" key="1">
    <citation type="submission" date="2023-04" db="EMBL/GenBank/DDBJ databases">
        <title>Marinoamorphus aggregata gen. nov., sp. Nov., isolate from tissue of brittle star Ophioplocus japonicus.</title>
        <authorList>
            <person name="Kawano K."/>
            <person name="Sawayama S."/>
            <person name="Nakagawa S."/>
        </authorList>
    </citation>
    <scope>NUCLEOTIDE SEQUENCE [LARGE SCALE GENOMIC DNA]</scope>
    <source>
        <strain evidence="4 5">NKW23</strain>
    </source>
</reference>
<dbReference type="CDD" id="cd16936">
    <property type="entry name" value="HATPase_RsbW-like"/>
    <property type="match status" value="1"/>
</dbReference>
<dbReference type="PANTHER" id="PTHR35526">
    <property type="entry name" value="ANTI-SIGMA-F FACTOR RSBW-RELATED"/>
    <property type="match status" value="1"/>
</dbReference>
<dbReference type="InterPro" id="IPR003594">
    <property type="entry name" value="HATPase_dom"/>
</dbReference>
<proteinExistence type="predicted"/>
<sequence length="163" mass="17382">MSDGACDLRACAAVEITSELGCIGPAVERLFAPLAGRLEGEGAVAIRAEEMRLCLAEALNNCVEHGYRGMQGRPIRVELSLRGAWLAIRVADRGMPPPGRLLAGPPPADAAAPGQDAALASGNPAALPEGGWGWALIRHLADDVRLERRDGWNILTMERRLDR</sequence>
<dbReference type="RefSeq" id="WP_285671984.1">
    <property type="nucleotide sequence ID" value="NZ_BSYI01000017.1"/>
</dbReference>
<keyword evidence="1" id="KW-0418">Kinase</keyword>
<keyword evidence="1" id="KW-0808">Transferase</keyword>
<dbReference type="EMBL" id="BSYI01000017">
    <property type="protein sequence ID" value="GMG83184.1"/>
    <property type="molecule type" value="Genomic_DNA"/>
</dbReference>
<dbReference type="InterPro" id="IPR050267">
    <property type="entry name" value="Anti-sigma-factor_SerPK"/>
</dbReference>
<dbReference type="Proteomes" id="UP001239909">
    <property type="component" value="Unassembled WGS sequence"/>
</dbReference>
<feature type="domain" description="Histidine kinase/HSP90-like ATPase" evidence="3">
    <location>
        <begin position="43"/>
        <end position="157"/>
    </location>
</feature>
<comment type="caution">
    <text evidence="4">The sequence shown here is derived from an EMBL/GenBank/DDBJ whole genome shotgun (WGS) entry which is preliminary data.</text>
</comment>
<feature type="region of interest" description="Disordered" evidence="2">
    <location>
        <begin position="97"/>
        <end position="121"/>
    </location>
</feature>
<dbReference type="InterPro" id="IPR036890">
    <property type="entry name" value="HATPase_C_sf"/>
</dbReference>
<evidence type="ECO:0000313" key="5">
    <source>
        <dbReference type="Proteomes" id="UP001239909"/>
    </source>
</evidence>
<dbReference type="Gene3D" id="3.30.565.10">
    <property type="entry name" value="Histidine kinase-like ATPase, C-terminal domain"/>
    <property type="match status" value="1"/>
</dbReference>
<evidence type="ECO:0000256" key="1">
    <source>
        <dbReference type="ARBA" id="ARBA00022527"/>
    </source>
</evidence>
<accession>A0ABQ6LLJ6</accession>
<dbReference type="Pfam" id="PF13581">
    <property type="entry name" value="HATPase_c_2"/>
    <property type="match status" value="1"/>
</dbReference>
<keyword evidence="5" id="KW-1185">Reference proteome</keyword>
<keyword evidence="1" id="KW-0723">Serine/threonine-protein kinase</keyword>
<name>A0ABQ6LLJ6_9RHOB</name>
<feature type="compositionally biased region" description="Low complexity" evidence="2">
    <location>
        <begin position="109"/>
        <end position="120"/>
    </location>
</feature>
<evidence type="ECO:0000259" key="3">
    <source>
        <dbReference type="Pfam" id="PF13581"/>
    </source>
</evidence>
<evidence type="ECO:0000313" key="4">
    <source>
        <dbReference type="EMBL" id="GMG83184.1"/>
    </source>
</evidence>
<protein>
    <recommendedName>
        <fullName evidence="3">Histidine kinase/HSP90-like ATPase domain-containing protein</fullName>
    </recommendedName>
</protein>
<dbReference type="PANTHER" id="PTHR35526:SF3">
    <property type="entry name" value="ANTI-SIGMA-F FACTOR RSBW"/>
    <property type="match status" value="1"/>
</dbReference>
<feature type="compositionally biased region" description="Pro residues" evidence="2">
    <location>
        <begin position="97"/>
        <end position="108"/>
    </location>
</feature>
<evidence type="ECO:0000256" key="2">
    <source>
        <dbReference type="SAM" id="MobiDB-lite"/>
    </source>
</evidence>